<reference evidence="6" key="1">
    <citation type="journal article" date="2019" name="Int. J. Syst. Evol. Microbiol.">
        <title>The Global Catalogue of Microorganisms (GCM) 10K type strain sequencing project: providing services to taxonomists for standard genome sequencing and annotation.</title>
        <authorList>
            <consortium name="The Broad Institute Genomics Platform"/>
            <consortium name="The Broad Institute Genome Sequencing Center for Infectious Disease"/>
            <person name="Wu L."/>
            <person name="Ma J."/>
        </authorList>
    </citation>
    <scope>NUCLEOTIDE SEQUENCE [LARGE SCALE GENOMIC DNA]</scope>
    <source>
        <strain evidence="6">CCUG 60525</strain>
    </source>
</reference>
<evidence type="ECO:0000256" key="2">
    <source>
        <dbReference type="ARBA" id="ARBA00022679"/>
    </source>
</evidence>
<keyword evidence="6" id="KW-1185">Reference proteome</keyword>
<dbReference type="NCBIfam" id="TIGR03244">
    <property type="entry name" value="arg_catab_AstA"/>
    <property type="match status" value="1"/>
</dbReference>
<evidence type="ECO:0000313" key="6">
    <source>
        <dbReference type="Proteomes" id="UP001597048"/>
    </source>
</evidence>
<dbReference type="InterPro" id="IPR017650">
    <property type="entry name" value="Arginine_N-succinylTrfase"/>
</dbReference>
<protein>
    <recommendedName>
        <fullName evidence="4">Arginine N-succinyltransferase</fullName>
        <ecNumber evidence="4">2.3.1.109</ecNumber>
    </recommendedName>
</protein>
<dbReference type="InterPro" id="IPR007041">
    <property type="entry name" value="Arg_succinylTrfase_AstA/AruG"/>
</dbReference>
<accession>A0ABW3KFM6</accession>
<keyword evidence="1" id="KW-0056">Arginine metabolism</keyword>
<dbReference type="RefSeq" id="WP_379557611.1">
    <property type="nucleotide sequence ID" value="NZ_JBHTJS010000015.1"/>
</dbReference>
<proteinExistence type="predicted"/>
<dbReference type="Pfam" id="PF04958">
    <property type="entry name" value="AstA"/>
    <property type="match status" value="1"/>
</dbReference>
<dbReference type="EMBL" id="JBHTJS010000015">
    <property type="protein sequence ID" value="MFD1007622.1"/>
    <property type="molecule type" value="Genomic_DNA"/>
</dbReference>
<organism evidence="5 6">
    <name type="scientific">Oceanisphaera ostreae</name>
    <dbReference type="NCBI Taxonomy" id="914151"/>
    <lineage>
        <taxon>Bacteria</taxon>
        <taxon>Pseudomonadati</taxon>
        <taxon>Pseudomonadota</taxon>
        <taxon>Gammaproteobacteria</taxon>
        <taxon>Aeromonadales</taxon>
        <taxon>Aeromonadaceae</taxon>
        <taxon>Oceanisphaera</taxon>
    </lineage>
</organism>
<keyword evidence="3 5" id="KW-0012">Acyltransferase</keyword>
<dbReference type="Gene3D" id="2.40.40.20">
    <property type="match status" value="1"/>
</dbReference>
<sequence length="340" mass="38026">MLVIRPIEQRDFTALKQFAIESGHGFTSLPVNDELLQKKLDHSIASFASRPAGKGECLYFFVAEDSDTGEVIGTCAIDAAVGLSAPFYNYLLGKQVHSSSRLGIYNVVDTLTLTNDYTGVSELCTLFLRESARHGLNGRLLSKSRFLFLAEFSELFDHRILAEMRGVSDDKGNSPFWCWLQEHFFSMDFPTVDYLTGIGQKGFIADLMPKYPIYVNLLSKEAKSVIGLTHDNTRPALRMLEEEGFSWRGYVDIFDAGPSVECELSQIRSVRASRKLKVHVADREVPHGYTCLLSNIHFADFRALIADVAVNEEKEQVVLSEEVALLLKVADGDTVRLVEI</sequence>
<dbReference type="EC" id="2.3.1.109" evidence="4"/>
<evidence type="ECO:0000256" key="3">
    <source>
        <dbReference type="ARBA" id="ARBA00023315"/>
    </source>
</evidence>
<dbReference type="InterPro" id="IPR016181">
    <property type="entry name" value="Acyl_CoA_acyltransferase"/>
</dbReference>
<dbReference type="GO" id="GO:0008791">
    <property type="term" value="F:arginine N-succinyltransferase activity"/>
    <property type="evidence" value="ECO:0007669"/>
    <property type="project" value="UniProtKB-EC"/>
</dbReference>
<evidence type="ECO:0000256" key="4">
    <source>
        <dbReference type="NCBIfam" id="TIGR03244"/>
    </source>
</evidence>
<dbReference type="PANTHER" id="PTHR30420">
    <property type="entry name" value="N-SUCCINYLARGININE DIHYDROLASE"/>
    <property type="match status" value="1"/>
</dbReference>
<comment type="caution">
    <text evidence="5">The sequence shown here is derived from an EMBL/GenBank/DDBJ whole genome shotgun (WGS) entry which is preliminary data.</text>
</comment>
<evidence type="ECO:0000313" key="5">
    <source>
        <dbReference type="EMBL" id="MFD1007622.1"/>
    </source>
</evidence>
<dbReference type="Proteomes" id="UP001597048">
    <property type="component" value="Unassembled WGS sequence"/>
</dbReference>
<dbReference type="SUPFAM" id="SSF55729">
    <property type="entry name" value="Acyl-CoA N-acyltransferases (Nat)"/>
    <property type="match status" value="1"/>
</dbReference>
<evidence type="ECO:0000256" key="1">
    <source>
        <dbReference type="ARBA" id="ARBA00022503"/>
    </source>
</evidence>
<dbReference type="NCBIfam" id="TIGR03243">
    <property type="entry name" value="arg_catab_AOST"/>
    <property type="match status" value="1"/>
</dbReference>
<keyword evidence="2 5" id="KW-0808">Transferase</keyword>
<dbReference type="PANTHER" id="PTHR30420:SF1">
    <property type="entry name" value="ARGININE N-SUCCINYLTRANSFERASE"/>
    <property type="match status" value="1"/>
</dbReference>
<gene>
    <name evidence="5" type="primary">astA</name>
    <name evidence="5" type="ORF">ACFQ1C_05590</name>
</gene>
<name>A0ABW3KFM6_9GAMM</name>